<sequence>MPENQHVQGLPIQPLITGEGIELGAGQQVIKQDKLYLISNTSYDKLKMIPMGRVKHGGNGLDRPAMGHQTAS</sequence>
<dbReference type="OMA" id="LKMIPMG"/>
<dbReference type="GeneTree" id="ENSGT00910000147659"/>
<reference evidence="1" key="1">
    <citation type="submission" date="2025-08" db="UniProtKB">
        <authorList>
            <consortium name="Ensembl"/>
        </authorList>
    </citation>
    <scope>IDENTIFICATION</scope>
</reference>
<organism evidence="1 2">
    <name type="scientific">Rhinopithecus roxellana</name>
    <name type="common">Golden snub-nosed monkey</name>
    <name type="synonym">Pygathrix roxellana</name>
    <dbReference type="NCBI Taxonomy" id="61622"/>
    <lineage>
        <taxon>Eukaryota</taxon>
        <taxon>Metazoa</taxon>
        <taxon>Chordata</taxon>
        <taxon>Craniata</taxon>
        <taxon>Vertebrata</taxon>
        <taxon>Euteleostomi</taxon>
        <taxon>Mammalia</taxon>
        <taxon>Eutheria</taxon>
        <taxon>Euarchontoglires</taxon>
        <taxon>Primates</taxon>
        <taxon>Haplorrhini</taxon>
        <taxon>Catarrhini</taxon>
        <taxon>Cercopithecidae</taxon>
        <taxon>Colobinae</taxon>
        <taxon>Rhinopithecus</taxon>
    </lineage>
</organism>
<proteinExistence type="predicted"/>
<evidence type="ECO:0000313" key="2">
    <source>
        <dbReference type="Proteomes" id="UP000233200"/>
    </source>
</evidence>
<dbReference type="Proteomes" id="UP000233200">
    <property type="component" value="Unplaced"/>
</dbReference>
<dbReference type="Ensembl" id="ENSRROT00000040582.1">
    <property type="protein sequence ID" value="ENSRROP00000016436.1"/>
    <property type="gene ID" value="ENSRROG00000032367.1"/>
</dbReference>
<evidence type="ECO:0000313" key="1">
    <source>
        <dbReference type="Ensembl" id="ENSRROP00000016436.1"/>
    </source>
</evidence>
<name>A0A2K6PIR2_RHIRO</name>
<dbReference type="AlphaFoldDB" id="A0A2K6PIR2"/>
<accession>A0A2K6PIR2</accession>
<keyword evidence="2" id="KW-1185">Reference proteome</keyword>
<protein>
    <submittedName>
        <fullName evidence="1">Uncharacterized protein</fullName>
    </submittedName>
</protein>
<reference evidence="1" key="2">
    <citation type="submission" date="2025-09" db="UniProtKB">
        <authorList>
            <consortium name="Ensembl"/>
        </authorList>
    </citation>
    <scope>IDENTIFICATION</scope>
</reference>